<evidence type="ECO:0000256" key="5">
    <source>
        <dbReference type="ARBA" id="ARBA00023235"/>
    </source>
</evidence>
<evidence type="ECO:0000256" key="9">
    <source>
        <dbReference type="PROSITE-ProRule" id="PRU00560"/>
    </source>
</evidence>
<dbReference type="GO" id="GO:0005524">
    <property type="term" value="F:ATP binding"/>
    <property type="evidence" value="ECO:0007669"/>
    <property type="project" value="UniProtKB-UniRule"/>
</dbReference>
<dbReference type="Pfam" id="PF00580">
    <property type="entry name" value="UvrD-helicase"/>
    <property type="match status" value="1"/>
</dbReference>
<dbReference type="GO" id="GO:0043138">
    <property type="term" value="F:3'-5' DNA helicase activity"/>
    <property type="evidence" value="ECO:0007669"/>
    <property type="project" value="UniProtKB-EC"/>
</dbReference>
<keyword evidence="4 9" id="KW-0067">ATP-binding</keyword>
<evidence type="ECO:0000256" key="4">
    <source>
        <dbReference type="ARBA" id="ARBA00022840"/>
    </source>
</evidence>
<comment type="catalytic activity">
    <reaction evidence="8">
        <text>ATP + H2O = ADP + phosphate + H(+)</text>
        <dbReference type="Rhea" id="RHEA:13065"/>
        <dbReference type="ChEBI" id="CHEBI:15377"/>
        <dbReference type="ChEBI" id="CHEBI:15378"/>
        <dbReference type="ChEBI" id="CHEBI:30616"/>
        <dbReference type="ChEBI" id="CHEBI:43474"/>
        <dbReference type="ChEBI" id="CHEBI:456216"/>
        <dbReference type="EC" id="5.6.2.4"/>
    </reaction>
</comment>
<evidence type="ECO:0000256" key="3">
    <source>
        <dbReference type="ARBA" id="ARBA00022806"/>
    </source>
</evidence>
<dbReference type="InterPro" id="IPR014016">
    <property type="entry name" value="UvrD-like_ATP-bd"/>
</dbReference>
<gene>
    <name evidence="11" type="ORF">DFQ06_0655</name>
</gene>
<evidence type="ECO:0000256" key="7">
    <source>
        <dbReference type="ARBA" id="ARBA00034808"/>
    </source>
</evidence>
<dbReference type="Gene3D" id="3.40.50.300">
    <property type="entry name" value="P-loop containing nucleotide triphosphate hydrolases"/>
    <property type="match status" value="2"/>
</dbReference>
<keyword evidence="1 9" id="KW-0547">Nucleotide-binding</keyword>
<proteinExistence type="predicted"/>
<dbReference type="EMBL" id="SORL01000007">
    <property type="protein sequence ID" value="TDY63761.1"/>
    <property type="molecule type" value="Genomic_DNA"/>
</dbReference>
<dbReference type="Proteomes" id="UP000294824">
    <property type="component" value="Unassembled WGS sequence"/>
</dbReference>
<dbReference type="PROSITE" id="PS51198">
    <property type="entry name" value="UVRD_HELICASE_ATP_BIND"/>
    <property type="match status" value="1"/>
</dbReference>
<accession>A0A4V3HH41</accession>
<evidence type="ECO:0000256" key="6">
    <source>
        <dbReference type="ARBA" id="ARBA00034617"/>
    </source>
</evidence>
<evidence type="ECO:0000313" key="12">
    <source>
        <dbReference type="Proteomes" id="UP000294824"/>
    </source>
</evidence>
<keyword evidence="5" id="KW-0413">Isomerase</keyword>
<evidence type="ECO:0000259" key="10">
    <source>
        <dbReference type="PROSITE" id="PS51198"/>
    </source>
</evidence>
<keyword evidence="3 9" id="KW-0347">Helicase</keyword>
<dbReference type="GO" id="GO:0005829">
    <property type="term" value="C:cytosol"/>
    <property type="evidence" value="ECO:0007669"/>
    <property type="project" value="TreeGrafter"/>
</dbReference>
<dbReference type="GO" id="GO:0000725">
    <property type="term" value="P:recombinational repair"/>
    <property type="evidence" value="ECO:0007669"/>
    <property type="project" value="TreeGrafter"/>
</dbReference>
<dbReference type="InterPro" id="IPR027417">
    <property type="entry name" value="P-loop_NTPase"/>
</dbReference>
<dbReference type="GO" id="GO:0003677">
    <property type="term" value="F:DNA binding"/>
    <property type="evidence" value="ECO:0007669"/>
    <property type="project" value="InterPro"/>
</dbReference>
<evidence type="ECO:0000256" key="2">
    <source>
        <dbReference type="ARBA" id="ARBA00022801"/>
    </source>
</evidence>
<protein>
    <recommendedName>
        <fullName evidence="7">DNA 3'-5' helicase</fullName>
        <ecNumber evidence="7">5.6.2.4</ecNumber>
    </recommendedName>
</protein>
<evidence type="ECO:0000256" key="1">
    <source>
        <dbReference type="ARBA" id="ARBA00022741"/>
    </source>
</evidence>
<dbReference type="InterPro" id="IPR014017">
    <property type="entry name" value="DNA_helicase_UvrD-like_C"/>
</dbReference>
<reference evidence="11 12" key="1">
    <citation type="submission" date="2019-03" db="EMBL/GenBank/DDBJ databases">
        <title>Genomic Encyclopedia of Type Strains, Phase III (KMG-III): the genomes of soil and plant-associated and newly described type strains.</title>
        <authorList>
            <person name="Whitman W."/>
        </authorList>
    </citation>
    <scope>NUCLEOTIDE SEQUENCE [LARGE SCALE GENOMIC DNA]</scope>
    <source>
        <strain evidence="11 12">CECT 8301</strain>
    </source>
</reference>
<evidence type="ECO:0000313" key="11">
    <source>
        <dbReference type="EMBL" id="TDY63761.1"/>
    </source>
</evidence>
<dbReference type="SUPFAM" id="SSF52540">
    <property type="entry name" value="P-loop containing nucleoside triphosphate hydrolases"/>
    <property type="match status" value="1"/>
</dbReference>
<dbReference type="Pfam" id="PF13361">
    <property type="entry name" value="UvrD_C"/>
    <property type="match status" value="1"/>
</dbReference>
<dbReference type="RefSeq" id="WP_133965951.1">
    <property type="nucleotide sequence ID" value="NZ_SORL01000007.1"/>
</dbReference>
<keyword evidence="12" id="KW-1185">Reference proteome</keyword>
<organism evidence="11 12">
    <name type="scientific">Algibacter lectus</name>
    <dbReference type="NCBI Taxonomy" id="221126"/>
    <lineage>
        <taxon>Bacteria</taxon>
        <taxon>Pseudomonadati</taxon>
        <taxon>Bacteroidota</taxon>
        <taxon>Flavobacteriia</taxon>
        <taxon>Flavobacteriales</taxon>
        <taxon>Flavobacteriaceae</taxon>
        <taxon>Algibacter</taxon>
    </lineage>
</organism>
<sequence>MYKHLSEKQKKILDYKQGTVVVKACPGSGKTYSVSARISKLLNENEFKRKGIAAISFTNIACSEIEEKLKDDFGIYVPLKHPHFIGTIDSFINSYIFLPFGHLIMKCSIRPILVGEPHSNWSHKSYERDYSQFFDKTSFGLDNKLIRLAPPQAFFFPWNYYNKQGNVNGNIQNIIDSKRKYFAQGYANQSDANYIALKILEKYPLIATNVANLFEYFIIDEAQDTNEIQMRILDILKKSGTNNIMLIGDRDQSIFEWNDAKPELFDEKFDEWESILLDENRRSSQAICDFTKNLSSFDKSEAVNEEVADYDLAPQIIGYKLPKKKNKKDPTIISQEESKSSFENILSGFLKLCRENDIEINKKNVAVLYRGKSSSKYLGLNLDISTYENIPWIDKQYHVRNIILGKHLIDTQDFFKGYRLLEKGYFEALYRKTNRNFYCTDDFIKTQIELNGFMKHRDTIFNFINKLSETNDKTFNQWIVESNKKIEDIGIVMNINVENGDVLIDDYYASNLNSDSIHPFYYGTVHSVKGKTFEAVLLLLGKRAIRNYVNIINAPDFNALPDNCKEELRIVYVGITRPRKILNMAVPDSDVEVWTNKMNN</sequence>
<comment type="caution">
    <text evidence="11">The sequence shown here is derived from an EMBL/GenBank/DDBJ whole genome shotgun (WGS) entry which is preliminary data.</text>
</comment>
<dbReference type="GO" id="GO:0016887">
    <property type="term" value="F:ATP hydrolysis activity"/>
    <property type="evidence" value="ECO:0007669"/>
    <property type="project" value="RHEA"/>
</dbReference>
<dbReference type="EC" id="5.6.2.4" evidence="7"/>
<dbReference type="PANTHER" id="PTHR11070:SF3">
    <property type="entry name" value="DNA 3'-5' HELICASE"/>
    <property type="match status" value="1"/>
</dbReference>
<dbReference type="PANTHER" id="PTHR11070">
    <property type="entry name" value="UVRD / RECB / PCRA DNA HELICASE FAMILY MEMBER"/>
    <property type="match status" value="1"/>
</dbReference>
<keyword evidence="2 9" id="KW-0378">Hydrolase</keyword>
<evidence type="ECO:0000256" key="8">
    <source>
        <dbReference type="ARBA" id="ARBA00048988"/>
    </source>
</evidence>
<dbReference type="AlphaFoldDB" id="A0A4V3HH41"/>
<name>A0A4V3HH41_9FLAO</name>
<dbReference type="InterPro" id="IPR000212">
    <property type="entry name" value="DNA_helicase_UvrD/REP"/>
</dbReference>
<feature type="binding site" evidence="9">
    <location>
        <begin position="24"/>
        <end position="31"/>
    </location>
    <ligand>
        <name>ATP</name>
        <dbReference type="ChEBI" id="CHEBI:30616"/>
    </ligand>
</feature>
<feature type="domain" description="UvrD-like helicase ATP-binding" evidence="10">
    <location>
        <begin position="3"/>
        <end position="284"/>
    </location>
</feature>
<comment type="catalytic activity">
    <reaction evidence="6">
        <text>Couples ATP hydrolysis with the unwinding of duplex DNA by translocating in the 3'-5' direction.</text>
        <dbReference type="EC" id="5.6.2.4"/>
    </reaction>
</comment>